<protein>
    <recommendedName>
        <fullName evidence="2">Lipoprotein</fullName>
    </recommendedName>
</protein>
<gene>
    <name evidence="1" type="ORF">SDC9_66046</name>
</gene>
<dbReference type="EMBL" id="VSSQ01003210">
    <property type="protein sequence ID" value="MPM19620.1"/>
    <property type="molecule type" value="Genomic_DNA"/>
</dbReference>
<dbReference type="PROSITE" id="PS51257">
    <property type="entry name" value="PROKAR_LIPOPROTEIN"/>
    <property type="match status" value="1"/>
</dbReference>
<comment type="caution">
    <text evidence="1">The sequence shown here is derived from an EMBL/GenBank/DDBJ whole genome shotgun (WGS) entry which is preliminary data.</text>
</comment>
<evidence type="ECO:0000313" key="1">
    <source>
        <dbReference type="EMBL" id="MPM19620.1"/>
    </source>
</evidence>
<dbReference type="AlphaFoldDB" id="A0A644XTS6"/>
<proteinExistence type="predicted"/>
<accession>A0A644XTS6</accession>
<reference evidence="1" key="1">
    <citation type="submission" date="2019-08" db="EMBL/GenBank/DDBJ databases">
        <authorList>
            <person name="Kucharzyk K."/>
            <person name="Murdoch R.W."/>
            <person name="Higgins S."/>
            <person name="Loffler F."/>
        </authorList>
    </citation>
    <scope>NUCLEOTIDE SEQUENCE</scope>
</reference>
<sequence>MKKRLFVTILCCFTLVFFLACRANAERPFTEVTFGMTRDEVEAVEPDFANLTQLEKSSYKWSCNRTFNGEVGLLGFRFIEEKVDRITWLAHPATEDAQTLFDEVVKVTTACYGKPDYKHTDEIEADESIASRSYEWKLKNSSVICNIYELFQTGTCVVLFYHQLNDELVFR</sequence>
<organism evidence="1">
    <name type="scientific">bioreactor metagenome</name>
    <dbReference type="NCBI Taxonomy" id="1076179"/>
    <lineage>
        <taxon>unclassified sequences</taxon>
        <taxon>metagenomes</taxon>
        <taxon>ecological metagenomes</taxon>
    </lineage>
</organism>
<name>A0A644XTS6_9ZZZZ</name>
<evidence type="ECO:0008006" key="2">
    <source>
        <dbReference type="Google" id="ProtNLM"/>
    </source>
</evidence>